<keyword evidence="8" id="KW-1185">Reference proteome</keyword>
<keyword evidence="5" id="KW-0067">ATP-binding</keyword>
<sequence>MLAPEILAFGEAMALFVAETPGAMEEVECFRRGIAGADTNVAIGLARLGFRVGWLSRVGSDGFGAYIRRTLEAEGLDCRYLTVDADHTTGLMFKERAEEGADPRVAYFRRGSAASHMAPEDAAQVDFAASRHLHATGIPPALSASCHELTLHMLDRIHAQGGSISFDPNLRPSLWPSETRMRETLNALAAKADWVLPGLAEGRLLTGLDTPRDIAAFYLERGAKAVFLKLGPEGAYYRGVLGGRETEATTEGFSVEQVVDTVGAGDGFAVGVISALLDGRSPQAAARRGNLIGAEAVQVRGDMEGLPSRARLTELERHLPDLP</sequence>
<gene>
    <name evidence="7" type="ORF">HNO53_01740</name>
</gene>
<evidence type="ECO:0000256" key="3">
    <source>
        <dbReference type="ARBA" id="ARBA00022741"/>
    </source>
</evidence>
<evidence type="ECO:0000313" key="7">
    <source>
        <dbReference type="EMBL" id="QTP61080.1"/>
    </source>
</evidence>
<protein>
    <submittedName>
        <fullName evidence="7">Sugar kinase</fullName>
    </submittedName>
</protein>
<dbReference type="InterPro" id="IPR011611">
    <property type="entry name" value="PfkB_dom"/>
</dbReference>
<dbReference type="CDD" id="cd01166">
    <property type="entry name" value="KdgK"/>
    <property type="match status" value="1"/>
</dbReference>
<dbReference type="PROSITE" id="PS00584">
    <property type="entry name" value="PFKB_KINASES_2"/>
    <property type="match status" value="1"/>
</dbReference>
<dbReference type="SUPFAM" id="SSF53613">
    <property type="entry name" value="Ribokinase-like"/>
    <property type="match status" value="1"/>
</dbReference>
<evidence type="ECO:0000256" key="5">
    <source>
        <dbReference type="ARBA" id="ARBA00022840"/>
    </source>
</evidence>
<dbReference type="PANTHER" id="PTHR43085:SF1">
    <property type="entry name" value="PSEUDOURIDINE KINASE-RELATED"/>
    <property type="match status" value="1"/>
</dbReference>
<dbReference type="GO" id="GO:0016301">
    <property type="term" value="F:kinase activity"/>
    <property type="evidence" value="ECO:0007669"/>
    <property type="project" value="UniProtKB-KW"/>
</dbReference>
<keyword evidence="2" id="KW-0808">Transferase</keyword>
<evidence type="ECO:0000256" key="4">
    <source>
        <dbReference type="ARBA" id="ARBA00022777"/>
    </source>
</evidence>
<dbReference type="EMBL" id="CP053383">
    <property type="protein sequence ID" value="QTP61080.1"/>
    <property type="molecule type" value="Genomic_DNA"/>
</dbReference>
<comment type="similarity">
    <text evidence="1">Belongs to the carbohydrate kinase PfkB family.</text>
</comment>
<dbReference type="InterPro" id="IPR029056">
    <property type="entry name" value="Ribokinase-like"/>
</dbReference>
<evidence type="ECO:0000256" key="2">
    <source>
        <dbReference type="ARBA" id="ARBA00022679"/>
    </source>
</evidence>
<dbReference type="Pfam" id="PF00294">
    <property type="entry name" value="PfkB"/>
    <property type="match status" value="1"/>
</dbReference>
<proteinExistence type="inferred from homology"/>
<dbReference type="InterPro" id="IPR050306">
    <property type="entry name" value="PfkB_Carbo_kinase"/>
</dbReference>
<dbReference type="Gene3D" id="3.40.1190.20">
    <property type="match status" value="1"/>
</dbReference>
<keyword evidence="3" id="KW-0547">Nucleotide-binding</keyword>
<evidence type="ECO:0000313" key="8">
    <source>
        <dbReference type="Proteomes" id="UP000671845"/>
    </source>
</evidence>
<keyword evidence="4 7" id="KW-0418">Kinase</keyword>
<name>A0ABX7WMA3_9GAMM</name>
<organism evidence="7 8">
    <name type="scientific">Halomonas sulfidivorans</name>
    <dbReference type="NCBI Taxonomy" id="2733488"/>
    <lineage>
        <taxon>Bacteria</taxon>
        <taxon>Pseudomonadati</taxon>
        <taxon>Pseudomonadota</taxon>
        <taxon>Gammaproteobacteria</taxon>
        <taxon>Oceanospirillales</taxon>
        <taxon>Halomonadaceae</taxon>
        <taxon>Halomonas</taxon>
    </lineage>
</organism>
<dbReference type="InterPro" id="IPR002173">
    <property type="entry name" value="Carboh/pur_kinase_PfkB_CS"/>
</dbReference>
<feature type="domain" description="Carbohydrate kinase PfkB" evidence="6">
    <location>
        <begin position="5"/>
        <end position="308"/>
    </location>
</feature>
<evidence type="ECO:0000259" key="6">
    <source>
        <dbReference type="Pfam" id="PF00294"/>
    </source>
</evidence>
<dbReference type="Proteomes" id="UP000671845">
    <property type="component" value="Chromosome"/>
</dbReference>
<dbReference type="PANTHER" id="PTHR43085">
    <property type="entry name" value="HEXOKINASE FAMILY MEMBER"/>
    <property type="match status" value="1"/>
</dbReference>
<accession>A0ABX7WMA3</accession>
<reference evidence="7 8" key="1">
    <citation type="journal article" date="2021" name="Front. Microbiol.">
        <title>Aerobic Denitrification and Heterotrophic Sulfur Oxidation in the Genus Halomonas Revealed by Six Novel Species Characterizations and Genome-Based Analysis.</title>
        <authorList>
            <person name="Wang L."/>
            <person name="Shao Z."/>
        </authorList>
    </citation>
    <scope>NUCLEOTIDE SEQUENCE [LARGE SCALE GENOMIC DNA]</scope>
    <source>
        <strain evidence="7 8">MCCC 1A13718</strain>
    </source>
</reference>
<evidence type="ECO:0000256" key="1">
    <source>
        <dbReference type="ARBA" id="ARBA00010688"/>
    </source>
</evidence>